<dbReference type="PANTHER" id="PTHR12126:SF11">
    <property type="entry name" value="NADH DEHYDROGENASE [UBIQUINONE] 1 ALPHA SUBCOMPLEX SUBUNIT 9, MITOCHONDRIAL"/>
    <property type="match status" value="1"/>
</dbReference>
<dbReference type="InterPro" id="IPR051207">
    <property type="entry name" value="ComplexI_NDUFA9_subunit"/>
</dbReference>
<evidence type="ECO:0008006" key="3">
    <source>
        <dbReference type="Google" id="ProtNLM"/>
    </source>
</evidence>
<protein>
    <recommendedName>
        <fullName evidence="3">NADH(P)-binding protein</fullName>
    </recommendedName>
</protein>
<reference evidence="1" key="2">
    <citation type="submission" date="2021-09" db="EMBL/GenBank/DDBJ databases">
        <authorList>
            <person name="Gilroy R."/>
        </authorList>
    </citation>
    <scope>NUCLEOTIDE SEQUENCE</scope>
    <source>
        <strain evidence="1">ChiHjej13B12-14962</strain>
    </source>
</reference>
<reference evidence="1" key="1">
    <citation type="journal article" date="2021" name="PeerJ">
        <title>Extensive microbial diversity within the chicken gut microbiome revealed by metagenomics and culture.</title>
        <authorList>
            <person name="Gilroy R."/>
            <person name="Ravi A."/>
            <person name="Getino M."/>
            <person name="Pursley I."/>
            <person name="Horton D.L."/>
            <person name="Alikhan N.F."/>
            <person name="Baker D."/>
            <person name="Gharbi K."/>
            <person name="Hall N."/>
            <person name="Watson M."/>
            <person name="Adriaenssens E.M."/>
            <person name="Foster-Nyarko E."/>
            <person name="Jarju S."/>
            <person name="Secka A."/>
            <person name="Antonio M."/>
            <person name="Oren A."/>
            <person name="Chaudhuri R.R."/>
            <person name="La Ragione R."/>
            <person name="Hildebrand F."/>
            <person name="Pallen M.J."/>
        </authorList>
    </citation>
    <scope>NUCLEOTIDE SEQUENCE</scope>
    <source>
        <strain evidence="1">ChiHjej13B12-14962</strain>
    </source>
</reference>
<dbReference type="SUPFAM" id="SSF51735">
    <property type="entry name" value="NAD(P)-binding Rossmann-fold domains"/>
    <property type="match status" value="1"/>
</dbReference>
<organism evidence="1 2">
    <name type="scientific">Enteractinococcus helveticum</name>
    <dbReference type="NCBI Taxonomy" id="1837282"/>
    <lineage>
        <taxon>Bacteria</taxon>
        <taxon>Bacillati</taxon>
        <taxon>Actinomycetota</taxon>
        <taxon>Actinomycetes</taxon>
        <taxon>Micrococcales</taxon>
        <taxon>Micrococcaceae</taxon>
    </lineage>
</organism>
<dbReference type="GO" id="GO:0044877">
    <property type="term" value="F:protein-containing complex binding"/>
    <property type="evidence" value="ECO:0007669"/>
    <property type="project" value="TreeGrafter"/>
</dbReference>
<dbReference type="Gene3D" id="3.40.50.720">
    <property type="entry name" value="NAD(P)-binding Rossmann-like Domain"/>
    <property type="match status" value="1"/>
</dbReference>
<dbReference type="EMBL" id="DYXC01000032">
    <property type="protein sequence ID" value="HJF13715.1"/>
    <property type="molecule type" value="Genomic_DNA"/>
</dbReference>
<dbReference type="Proteomes" id="UP000703315">
    <property type="component" value="Unassembled WGS sequence"/>
</dbReference>
<dbReference type="RefSeq" id="WP_303902536.1">
    <property type="nucleotide sequence ID" value="NZ_DYXC01000032.1"/>
</dbReference>
<gene>
    <name evidence="1" type="ORF">K8V32_02780</name>
</gene>
<evidence type="ECO:0000313" key="1">
    <source>
        <dbReference type="EMBL" id="HJF13715.1"/>
    </source>
</evidence>
<accession>A0A921K6K0</accession>
<proteinExistence type="predicted"/>
<dbReference type="InterPro" id="IPR036291">
    <property type="entry name" value="NAD(P)-bd_dom_sf"/>
</dbReference>
<dbReference type="PANTHER" id="PTHR12126">
    <property type="entry name" value="NADH-UBIQUINONE OXIDOREDUCTASE 39 KDA SUBUNIT-RELATED"/>
    <property type="match status" value="1"/>
</dbReference>
<evidence type="ECO:0000313" key="2">
    <source>
        <dbReference type="Proteomes" id="UP000703315"/>
    </source>
</evidence>
<sequence>MRIAIVGGGISGRAIEQAVINRGATPQLFSRSTGFDVLHDDATRRLAGFDAIIEATGTFTTSKKTATEFFTRSTRALAAAARNNGARHILLSIVNCEHPDVQGYGYFAGKAAQESVARIESENVSIIRTTQWFEFAEQNLARLKVGPVSFIPQMTIQPVALAAAAEVIVDFAVGQRKDSTADFAGPEVMTLWELTQQLPHTRRLTIPLPLPGRFGRAFRQGVCLPGPDAEVIGPKLRQWLTARPAQHG</sequence>
<comment type="caution">
    <text evidence="1">The sequence shown here is derived from an EMBL/GenBank/DDBJ whole genome shotgun (WGS) entry which is preliminary data.</text>
</comment>
<dbReference type="AlphaFoldDB" id="A0A921K6K0"/>
<name>A0A921K6K0_9MICC</name>